<sequence length="268" mass="28104">MLRAFILLLVLVNVGLLLLRQGQFGDVPGTGEAEREPARVARQVNPNLVQVVPPQQASAALQAEAASAAARNPALHCTQAGPFTEPELLLAEASLRAAGFVEAQWHRVTQEDSGSYMIYMGPYGEPGLLERKEAELQRRRVGAQRIPGNDPMGPGLDLGRYTLQAEAEADLLRLNGRGVRSARVEVLRPAQFVTLLQVPRADAAQLRLLAGSKLPNGAAFVACVEEGEDEAGAAEAASAPASAAPAALAASRPAAAASRARRRASAAG</sequence>
<reference evidence="1 2" key="1">
    <citation type="submission" date="2024-04" db="EMBL/GenBank/DDBJ databases">
        <title>Novel species of the genus Ideonella isolated from streams.</title>
        <authorList>
            <person name="Lu H."/>
        </authorList>
    </citation>
    <scope>NUCLEOTIDE SEQUENCE [LARGE SCALE GENOMIC DNA]</scope>
    <source>
        <strain evidence="1 2">BYS139W</strain>
    </source>
</reference>
<dbReference type="Proteomes" id="UP001368500">
    <property type="component" value="Unassembled WGS sequence"/>
</dbReference>
<name>A0ABU9BII5_9BURK</name>
<dbReference type="RefSeq" id="WP_341376677.1">
    <property type="nucleotide sequence ID" value="NZ_JBBUTF010000033.1"/>
</dbReference>
<comment type="caution">
    <text evidence="1">The sequence shown here is derived from an EMBL/GenBank/DDBJ whole genome shotgun (WGS) entry which is preliminary data.</text>
</comment>
<gene>
    <name evidence="1" type="ORF">AACH11_23265</name>
</gene>
<evidence type="ECO:0000313" key="2">
    <source>
        <dbReference type="Proteomes" id="UP001368500"/>
    </source>
</evidence>
<organism evidence="1 2">
    <name type="scientific">Pseudaquabacterium rugosum</name>
    <dbReference type="NCBI Taxonomy" id="2984194"/>
    <lineage>
        <taxon>Bacteria</taxon>
        <taxon>Pseudomonadati</taxon>
        <taxon>Pseudomonadota</taxon>
        <taxon>Betaproteobacteria</taxon>
        <taxon>Burkholderiales</taxon>
        <taxon>Sphaerotilaceae</taxon>
        <taxon>Pseudaquabacterium</taxon>
    </lineage>
</organism>
<evidence type="ECO:0008006" key="3">
    <source>
        <dbReference type="Google" id="ProtNLM"/>
    </source>
</evidence>
<evidence type="ECO:0000313" key="1">
    <source>
        <dbReference type="EMBL" id="MEK8028889.1"/>
    </source>
</evidence>
<proteinExistence type="predicted"/>
<dbReference type="EMBL" id="JBBUTF010000033">
    <property type="protein sequence ID" value="MEK8028889.1"/>
    <property type="molecule type" value="Genomic_DNA"/>
</dbReference>
<keyword evidence="2" id="KW-1185">Reference proteome</keyword>
<accession>A0ABU9BII5</accession>
<protein>
    <recommendedName>
        <fullName evidence="3">SPOR domain-containing protein</fullName>
    </recommendedName>
</protein>